<proteinExistence type="predicted"/>
<reference evidence="3 4" key="1">
    <citation type="submission" date="2014-01" db="EMBL/GenBank/DDBJ databases">
        <title>Genome sequence and analysis of Xanthomonas arboricola pv. pruni.</title>
        <authorList>
            <person name="Fujikawa T."/>
            <person name="Nakazono-Nagaoka E."/>
        </authorList>
    </citation>
    <scope>NUCLEOTIDE SEQUENCE [LARGE SCALE GENOMIC DNA]</scope>
    <source>
        <strain evidence="4">MAFF 311562</strain>
        <strain evidence="3">MAFF311562</strain>
    </source>
</reference>
<organism evidence="3 4">
    <name type="scientific">Xanthomonas arboricola pv. pruni str. MAFF 311562</name>
    <dbReference type="NCBI Taxonomy" id="1414836"/>
    <lineage>
        <taxon>Bacteria</taxon>
        <taxon>Pseudomonadati</taxon>
        <taxon>Pseudomonadota</taxon>
        <taxon>Gammaproteobacteria</taxon>
        <taxon>Lysobacterales</taxon>
        <taxon>Lysobacteraceae</taxon>
        <taxon>Xanthomonas</taxon>
    </lineage>
</organism>
<comment type="caution">
    <text evidence="3">The sequence shown here is derived from an EMBL/GenBank/DDBJ whole genome shotgun (WGS) entry which is preliminary data.</text>
</comment>
<dbReference type="EMBL" id="BAVB01000120">
    <property type="protein sequence ID" value="GAE49182.1"/>
    <property type="molecule type" value="Genomic_DNA"/>
</dbReference>
<dbReference type="AlphaFoldDB" id="W4RYG4"/>
<evidence type="ECO:0000313" key="2">
    <source>
        <dbReference type="EMBL" id="GAE49179.1"/>
    </source>
</evidence>
<evidence type="ECO:0000313" key="4">
    <source>
        <dbReference type="Proteomes" id="UP000019143"/>
    </source>
</evidence>
<gene>
    <name evidence="2" type="ORF">XPU_0711</name>
    <name evidence="3" type="ORF">XPU_0714</name>
</gene>
<accession>W4RYG4</accession>
<name>W4RYG4_9XANT</name>
<dbReference type="EMBL" id="BAVB01000119">
    <property type="protein sequence ID" value="GAE49179.1"/>
    <property type="molecule type" value="Genomic_DNA"/>
</dbReference>
<evidence type="ECO:0000256" key="1">
    <source>
        <dbReference type="SAM" id="MobiDB-lite"/>
    </source>
</evidence>
<feature type="region of interest" description="Disordered" evidence="1">
    <location>
        <begin position="30"/>
        <end position="49"/>
    </location>
</feature>
<dbReference type="Proteomes" id="UP000019143">
    <property type="component" value="Unassembled WGS sequence"/>
</dbReference>
<protein>
    <submittedName>
        <fullName evidence="3">Uncharacterized protein</fullName>
    </submittedName>
</protein>
<evidence type="ECO:0000313" key="3">
    <source>
        <dbReference type="EMBL" id="GAE49182.1"/>
    </source>
</evidence>
<sequence length="87" mass="9739">MAAAKQAAMRFKACSKFMFVLRGFTPHGIHQRSIGKNSHDDPLPPSTAPDTRMDEMLVGRRQKFQCVEGAAVSRKLQSKRELLTIPL</sequence>